<dbReference type="RefSeq" id="WP_013527490.1">
    <property type="nucleotide sequence ID" value="NC_014922.1"/>
</dbReference>
<feature type="domain" description="Pili assembly chaperone C-terminal" evidence="13">
    <location>
        <begin position="167"/>
        <end position="223"/>
    </location>
</feature>
<dbReference type="InterPro" id="IPR050643">
    <property type="entry name" value="Periplasmic_pilus_chap"/>
</dbReference>
<dbReference type="SUPFAM" id="SSF49584">
    <property type="entry name" value="Periplasmic chaperone C-domain"/>
    <property type="match status" value="1"/>
</dbReference>
<dbReference type="FunFam" id="2.60.40.10:FF:000458">
    <property type="entry name" value="Molecular chaperone FimC"/>
    <property type="match status" value="1"/>
</dbReference>
<keyword evidence="7" id="KW-0393">Immunoglobulin domain</keyword>
<comment type="similarity">
    <text evidence="2 10">Belongs to the periplasmic pilus chaperone family.</text>
</comment>
<dbReference type="InterPro" id="IPR008962">
    <property type="entry name" value="PapD-like_sf"/>
</dbReference>
<dbReference type="InterPro" id="IPR001829">
    <property type="entry name" value="Pili_assmbl_chaperone_bac"/>
</dbReference>
<keyword evidence="6 10" id="KW-0143">Chaperone</keyword>
<dbReference type="InterPro" id="IPR016147">
    <property type="entry name" value="Pili_assmbl_chaperone_N"/>
</dbReference>
<dbReference type="SUPFAM" id="SSF49354">
    <property type="entry name" value="PapD-like"/>
    <property type="match status" value="1"/>
</dbReference>
<evidence type="ECO:0000256" key="10">
    <source>
        <dbReference type="RuleBase" id="RU003918"/>
    </source>
</evidence>
<dbReference type="PANTHER" id="PTHR30251">
    <property type="entry name" value="PILUS ASSEMBLY CHAPERONE"/>
    <property type="match status" value="1"/>
</dbReference>
<evidence type="ECO:0000256" key="2">
    <source>
        <dbReference type="ARBA" id="ARBA00007399"/>
    </source>
</evidence>
<dbReference type="InterPro" id="IPR016148">
    <property type="entry name" value="Pili_assmbl_chaperone_C"/>
</dbReference>
<evidence type="ECO:0000256" key="8">
    <source>
        <dbReference type="ARBA" id="ARBA00057511"/>
    </source>
</evidence>
<evidence type="ECO:0000256" key="11">
    <source>
        <dbReference type="SAM" id="SignalP"/>
    </source>
</evidence>
<dbReference type="EMBL" id="FQ670204">
    <property type="protein sequence ID" value="CBY86609.1"/>
    <property type="molecule type" value="Genomic_DNA"/>
</dbReference>
<comment type="function">
    <text evidence="8">Mediates assembly of pili by forming soluble multimeric complexes with pili subunits as an intermediate step in the assembly process. This protein is involved in type B pili (HifA) assembly.</text>
</comment>
<keyword evidence="4 11" id="KW-0732">Signal</keyword>
<proteinExistence type="inferred from homology"/>
<name>A0AAV2U297_HAEIF</name>
<comment type="subcellular location">
    <subcellularLocation>
        <location evidence="1 10">Periplasm</location>
    </subcellularLocation>
</comment>
<gene>
    <name evidence="14" type="primary">aef2B</name>
    <name evidence="14" type="ORF">HICON_11460</name>
</gene>
<sequence length="231" mass="26070">MLKKILFGVLLLSSTVQANVVITGTRVIYPENEKTITVKLDNPGKKASLVQAWIDEGDPDADPRHIQVPFAITPPVSRIESQSGQTLRITYTGTKVLPKDRESLFYFNLLDIPPKPSKEFLDSNQNFLQFAVRSRLKFFYRPENLPMKPEDAYKMVRWQAVSNGVNVDNPTPYYLSYVSAEVNRTALKKVRMVAPFSQAVFEGKGIHKGDKLKWYLVNDYGGDSAGEAILQ</sequence>
<dbReference type="PROSITE" id="PS00635">
    <property type="entry name" value="PILI_CHAPERONE"/>
    <property type="match status" value="1"/>
</dbReference>
<dbReference type="GO" id="GO:0030288">
    <property type="term" value="C:outer membrane-bounded periplasmic space"/>
    <property type="evidence" value="ECO:0007669"/>
    <property type="project" value="InterPro"/>
</dbReference>
<protein>
    <recommendedName>
        <fullName evidence="9">Chaperone protein HifB</fullName>
    </recommendedName>
</protein>
<evidence type="ECO:0000256" key="6">
    <source>
        <dbReference type="ARBA" id="ARBA00023186"/>
    </source>
</evidence>
<evidence type="ECO:0000313" key="15">
    <source>
        <dbReference type="Proteomes" id="UP000006797"/>
    </source>
</evidence>
<evidence type="ECO:0000256" key="9">
    <source>
        <dbReference type="ARBA" id="ARBA00071520"/>
    </source>
</evidence>
<dbReference type="Pfam" id="PF00345">
    <property type="entry name" value="PapD_N"/>
    <property type="match status" value="1"/>
</dbReference>
<dbReference type="PRINTS" id="PR00969">
    <property type="entry name" value="CHAPERONPILI"/>
</dbReference>
<evidence type="ECO:0000256" key="4">
    <source>
        <dbReference type="ARBA" id="ARBA00022729"/>
    </source>
</evidence>
<dbReference type="Pfam" id="PF02753">
    <property type="entry name" value="PapD_C"/>
    <property type="match status" value="1"/>
</dbReference>
<evidence type="ECO:0000256" key="3">
    <source>
        <dbReference type="ARBA" id="ARBA00022558"/>
    </source>
</evidence>
<dbReference type="KEGG" id="hil:HICON_11460"/>
<feature type="chain" id="PRO_5043875711" description="Chaperone protein HifB" evidence="11">
    <location>
        <begin position="19"/>
        <end position="231"/>
    </location>
</feature>
<evidence type="ECO:0000256" key="7">
    <source>
        <dbReference type="ARBA" id="ARBA00023319"/>
    </source>
</evidence>
<organism evidence="14 15">
    <name type="scientific">Haemophilus influenzae F3047</name>
    <dbReference type="NCBI Taxonomy" id="935897"/>
    <lineage>
        <taxon>Bacteria</taxon>
        <taxon>Pseudomonadati</taxon>
        <taxon>Pseudomonadota</taxon>
        <taxon>Gammaproteobacteria</taxon>
        <taxon>Pasteurellales</taxon>
        <taxon>Pasteurellaceae</taxon>
        <taxon>Haemophilus</taxon>
    </lineage>
</organism>
<keyword evidence="3" id="KW-1029">Fimbrium biogenesis</keyword>
<dbReference type="PANTHER" id="PTHR30251:SF2">
    <property type="entry name" value="FIMBRIAL CHAPERONE YADV-RELATED"/>
    <property type="match status" value="1"/>
</dbReference>
<dbReference type="Gene3D" id="2.60.40.10">
    <property type="entry name" value="Immunoglobulins"/>
    <property type="match status" value="2"/>
</dbReference>
<dbReference type="InterPro" id="IPR013783">
    <property type="entry name" value="Ig-like_fold"/>
</dbReference>
<keyword evidence="5" id="KW-0574">Periplasm</keyword>
<dbReference type="GO" id="GO:0071555">
    <property type="term" value="P:cell wall organization"/>
    <property type="evidence" value="ECO:0007669"/>
    <property type="project" value="InterPro"/>
</dbReference>
<dbReference type="InterPro" id="IPR036316">
    <property type="entry name" value="Pili_assmbl_chap_C_dom_sf"/>
</dbReference>
<dbReference type="AlphaFoldDB" id="A0AAV2U297"/>
<evidence type="ECO:0000259" key="13">
    <source>
        <dbReference type="Pfam" id="PF02753"/>
    </source>
</evidence>
<evidence type="ECO:0000256" key="5">
    <source>
        <dbReference type="ARBA" id="ARBA00022764"/>
    </source>
</evidence>
<dbReference type="InterPro" id="IPR018046">
    <property type="entry name" value="Pili_assmbl_chaperone_CS"/>
</dbReference>
<dbReference type="Proteomes" id="UP000006797">
    <property type="component" value="Chromosome"/>
</dbReference>
<evidence type="ECO:0000313" key="14">
    <source>
        <dbReference type="EMBL" id="CBY86609.1"/>
    </source>
</evidence>
<accession>A0AAV2U297</accession>
<evidence type="ECO:0000259" key="12">
    <source>
        <dbReference type="Pfam" id="PF00345"/>
    </source>
</evidence>
<feature type="signal peptide" evidence="11">
    <location>
        <begin position="1"/>
        <end position="18"/>
    </location>
</feature>
<reference evidence="14 15" key="1">
    <citation type="journal article" date="2012" name="Emerg. Infect. Dis.">
        <title>Lineage-specific Virulence Determinants of Haemophilus influenzae Biogroup aegyptius.</title>
        <authorList>
            <person name="Strouts F.R."/>
            <person name="Power P."/>
            <person name="Croucher N.J."/>
            <person name="Corton N."/>
            <person name="van Tonder A."/>
            <person name="Quail M.A."/>
            <person name="Langford P.R."/>
            <person name="Hudson M.J."/>
            <person name="Parkhill J."/>
            <person name="Kroll J.S."/>
            <person name="Bentley S.D."/>
        </authorList>
    </citation>
    <scope>NUCLEOTIDE SEQUENCE [LARGE SCALE GENOMIC DNA]</scope>
    <source>
        <strain evidence="14 15">F3047</strain>
    </source>
</reference>
<feature type="domain" description="Pili assembly chaperone N-terminal" evidence="12">
    <location>
        <begin position="20"/>
        <end position="145"/>
    </location>
</feature>
<evidence type="ECO:0000256" key="1">
    <source>
        <dbReference type="ARBA" id="ARBA00004418"/>
    </source>
</evidence>